<comment type="similarity">
    <text evidence="1">Belongs to the HypD family.</text>
</comment>
<accession>A0A369AXR6</accession>
<dbReference type="GO" id="GO:0005506">
    <property type="term" value="F:iron ion binding"/>
    <property type="evidence" value="ECO:0007669"/>
    <property type="project" value="TreeGrafter"/>
</dbReference>
<protein>
    <submittedName>
        <fullName evidence="4">Hydrogenase expression/formation protein HypD</fullName>
    </submittedName>
</protein>
<proteinExistence type="inferred from homology"/>
<dbReference type="NCBIfam" id="TIGR00075">
    <property type="entry name" value="hypD"/>
    <property type="match status" value="1"/>
</dbReference>
<dbReference type="PANTHER" id="PTHR30149:SF0">
    <property type="entry name" value="HYDROGENASE MATURATION FACTOR HYPD"/>
    <property type="match status" value="1"/>
</dbReference>
<reference evidence="4 5" key="1">
    <citation type="submission" date="2018-07" db="EMBL/GenBank/DDBJ databases">
        <title>Genomic Encyclopedia of Type Strains, Phase IV (KMG-IV): sequencing the most valuable type-strain genomes for metagenomic binning, comparative biology and taxonomic classification.</title>
        <authorList>
            <person name="Goeker M."/>
        </authorList>
    </citation>
    <scope>NUCLEOTIDE SEQUENCE [LARGE SCALE GENOMIC DNA]</scope>
    <source>
        <strain evidence="4 5">DSM 27016</strain>
    </source>
</reference>
<gene>
    <name evidence="4" type="ORF">DFR58_12334</name>
</gene>
<comment type="caution">
    <text evidence="4">The sequence shown here is derived from an EMBL/GenBank/DDBJ whole genome shotgun (WGS) entry which is preliminary data.</text>
</comment>
<dbReference type="GO" id="GO:0070025">
    <property type="term" value="F:carbon monoxide binding"/>
    <property type="evidence" value="ECO:0007669"/>
    <property type="project" value="TreeGrafter"/>
</dbReference>
<dbReference type="AlphaFoldDB" id="A0A369AXR6"/>
<evidence type="ECO:0000313" key="4">
    <source>
        <dbReference type="EMBL" id="RCX12224.1"/>
    </source>
</evidence>
<evidence type="ECO:0000256" key="1">
    <source>
        <dbReference type="ARBA" id="ARBA00007888"/>
    </source>
</evidence>
<dbReference type="PIRSF" id="PIRSF005622">
    <property type="entry name" value="Hydrgn_mat_hypD"/>
    <property type="match status" value="1"/>
</dbReference>
<dbReference type="GO" id="GO:0051539">
    <property type="term" value="F:4 iron, 4 sulfur cluster binding"/>
    <property type="evidence" value="ECO:0007669"/>
    <property type="project" value="TreeGrafter"/>
</dbReference>
<evidence type="ECO:0000313" key="5">
    <source>
        <dbReference type="Proteomes" id="UP000253034"/>
    </source>
</evidence>
<evidence type="ECO:0000256" key="3">
    <source>
        <dbReference type="ARBA" id="ARBA00023004"/>
    </source>
</evidence>
<dbReference type="OrthoDB" id="9770424at2"/>
<dbReference type="RefSeq" id="WP_114299042.1">
    <property type="nucleotide sequence ID" value="NZ_QPJT01000023.1"/>
</dbReference>
<dbReference type="InterPro" id="IPR002780">
    <property type="entry name" value="Hyd_form_HypD"/>
</dbReference>
<dbReference type="Gene3D" id="6.10.20.100">
    <property type="match status" value="1"/>
</dbReference>
<dbReference type="Gene3D" id="3.40.50.11740">
    <property type="entry name" value="HypD, alpha/beta domain 2"/>
    <property type="match status" value="2"/>
</dbReference>
<dbReference type="PANTHER" id="PTHR30149">
    <property type="entry name" value="HYDROGENASE PROTEIN ASSEMBLY PROTEIN HYPD"/>
    <property type="match status" value="1"/>
</dbReference>
<dbReference type="EMBL" id="QPJT01000023">
    <property type="protein sequence ID" value="RCX12224.1"/>
    <property type="molecule type" value="Genomic_DNA"/>
</dbReference>
<organism evidence="4 5">
    <name type="scientific">Anaerobacterium chartisolvens</name>
    <dbReference type="NCBI Taxonomy" id="1297424"/>
    <lineage>
        <taxon>Bacteria</taxon>
        <taxon>Bacillati</taxon>
        <taxon>Bacillota</taxon>
        <taxon>Clostridia</taxon>
        <taxon>Eubacteriales</taxon>
        <taxon>Oscillospiraceae</taxon>
        <taxon>Anaerobacterium</taxon>
    </lineage>
</organism>
<dbReference type="InterPro" id="IPR042244">
    <property type="entry name" value="HypD_2_sf"/>
</dbReference>
<keyword evidence="2" id="KW-0479">Metal-binding</keyword>
<evidence type="ECO:0000256" key="2">
    <source>
        <dbReference type="ARBA" id="ARBA00022723"/>
    </source>
</evidence>
<dbReference type="Proteomes" id="UP000253034">
    <property type="component" value="Unassembled WGS sequence"/>
</dbReference>
<dbReference type="GO" id="GO:0051604">
    <property type="term" value="P:protein maturation"/>
    <property type="evidence" value="ECO:0007669"/>
    <property type="project" value="TreeGrafter"/>
</dbReference>
<name>A0A369AXR6_9FIRM</name>
<dbReference type="Pfam" id="PF01924">
    <property type="entry name" value="HypD"/>
    <property type="match status" value="1"/>
</dbReference>
<keyword evidence="3" id="KW-0408">Iron</keyword>
<sequence>MKNNILTLLNEFKDSATARDLGRLLASYDKRPVTIMEVCGTHTMSIFKYGIRGLLPPKIRLVSGPGCPVCVTPSYYIDAAVELSRKSDVIIATFGDMMRIPGREGSLMKQRAHGGDIRILYSPLDSIKIASDNPGKKVVFLSVGFETTTPVIALMVLKAREEGIKNLSVLTANKTMPNALKALIQEDAGIDGFIYPGHVSAITGTAFYEELLRTHGIPGIVTGFEPLDILRAVITLSDNISSEKKAVENHYSRVVEKEGNAVARAKMYEVFEPCDAVWRGIGGIEASGLCVKHKYRDFDAWRVFGIKQGESFEPEGCMCGEVLKGKKAPCECPLFGGVCTPESPAGACMVSSEGTCAAYYKYTAL</sequence>
<keyword evidence="5" id="KW-1185">Reference proteome</keyword>
<dbReference type="InterPro" id="IPR042243">
    <property type="entry name" value="HypD_1"/>
</dbReference>